<comment type="caution">
    <text evidence="1">The sequence shown here is derived from an EMBL/GenBank/DDBJ whole genome shotgun (WGS) entry which is preliminary data.</text>
</comment>
<dbReference type="AlphaFoldDB" id="A0A0L0NRX5"/>
<reference evidence="2" key="1">
    <citation type="journal article" date="2015" name="BMC Genomics">
        <title>Draft genome of a commonly misdiagnosed multidrug resistant pathogen Candida auris.</title>
        <authorList>
            <person name="Chatterjee S."/>
            <person name="Alampalli S.V."/>
            <person name="Nageshan R.K."/>
            <person name="Chettiar S.T."/>
            <person name="Joshi S."/>
            <person name="Tatu U.S."/>
        </authorList>
    </citation>
    <scope>NUCLEOTIDE SEQUENCE [LARGE SCALE GENOMIC DNA]</scope>
    <source>
        <strain evidence="2">6684</strain>
    </source>
</reference>
<evidence type="ECO:0000313" key="2">
    <source>
        <dbReference type="Proteomes" id="UP000037122"/>
    </source>
</evidence>
<dbReference type="EMBL" id="LGST01000055">
    <property type="protein sequence ID" value="KND96425.1"/>
    <property type="molecule type" value="Genomic_DNA"/>
</dbReference>
<proteinExistence type="predicted"/>
<dbReference type="VEuPathDB" id="FungiDB:QG37_07160"/>
<sequence length="154" mass="16880">MLEARAFIISAGERCKSGGDAIASHCSTTYPLILPLDKLVVSEACSSFDIVCFEWTDACKVSSLPVNLAAFFSAMAWHWVGMHLKAGSVYIIRAPGRFLDSASENRDGMIPCGQFPDAVDFSSLRASLRVFARCINTFMIFYICPSLPPILSDR</sequence>
<protein>
    <submittedName>
        <fullName evidence="1">Uncharacterized protein</fullName>
    </submittedName>
</protein>
<evidence type="ECO:0000313" key="1">
    <source>
        <dbReference type="EMBL" id="KND96425.1"/>
    </source>
</evidence>
<accession>A0A0L0NRX5</accession>
<name>A0A0L0NRX5_CANAR</name>
<dbReference type="Proteomes" id="UP000037122">
    <property type="component" value="Unassembled WGS sequence"/>
</dbReference>
<gene>
    <name evidence="1" type="ORF">QG37_07160</name>
</gene>
<organism evidence="1 2">
    <name type="scientific">Candidozyma auris</name>
    <name type="common">Yeast</name>
    <name type="synonym">Candida auris</name>
    <dbReference type="NCBI Taxonomy" id="498019"/>
    <lineage>
        <taxon>Eukaryota</taxon>
        <taxon>Fungi</taxon>
        <taxon>Dikarya</taxon>
        <taxon>Ascomycota</taxon>
        <taxon>Saccharomycotina</taxon>
        <taxon>Pichiomycetes</taxon>
        <taxon>Metschnikowiaceae</taxon>
        <taxon>Candidozyma</taxon>
    </lineage>
</organism>